<gene>
    <name evidence="1" type="ORF">HJG59_009373</name>
</gene>
<comment type="caution">
    <text evidence="1">The sequence shown here is derived from an EMBL/GenBank/DDBJ whole genome shotgun (WGS) entry which is preliminary data.</text>
</comment>
<organism evidence="1 2">
    <name type="scientific">Molossus molossus</name>
    <name type="common">Pallas' mastiff bat</name>
    <name type="synonym">Vespertilio molossus</name>
    <dbReference type="NCBI Taxonomy" id="27622"/>
    <lineage>
        <taxon>Eukaryota</taxon>
        <taxon>Metazoa</taxon>
        <taxon>Chordata</taxon>
        <taxon>Craniata</taxon>
        <taxon>Vertebrata</taxon>
        <taxon>Euteleostomi</taxon>
        <taxon>Mammalia</taxon>
        <taxon>Eutheria</taxon>
        <taxon>Laurasiatheria</taxon>
        <taxon>Chiroptera</taxon>
        <taxon>Yangochiroptera</taxon>
        <taxon>Molossidae</taxon>
        <taxon>Molossus</taxon>
    </lineage>
</organism>
<keyword evidence="2" id="KW-1185">Reference proteome</keyword>
<evidence type="ECO:0000313" key="2">
    <source>
        <dbReference type="Proteomes" id="UP000550707"/>
    </source>
</evidence>
<dbReference type="InParanoid" id="A0A7J8DBQ0"/>
<sequence>MQDYPLSLHWKKRLHFTPDTPSGPLVPKTRQGSSEPRQTWLLGLSRRGWSCWCGLRKHWGGAFSGSCVISEGRAQLSSQEIENIFHTLNRDVSKSWGFRDRSIKMKMPLHPQLKREKNIPIRVQMLAQCPVHCLHLRTQRMLVGWRMDRWVDEKNGRKN</sequence>
<reference evidence="1 2" key="1">
    <citation type="journal article" date="2020" name="Nature">
        <title>Six reference-quality genomes reveal evolution of bat adaptations.</title>
        <authorList>
            <person name="Jebb D."/>
            <person name="Huang Z."/>
            <person name="Pippel M."/>
            <person name="Hughes G.M."/>
            <person name="Lavrichenko K."/>
            <person name="Devanna P."/>
            <person name="Winkler S."/>
            <person name="Jermiin L.S."/>
            <person name="Skirmuntt E.C."/>
            <person name="Katzourakis A."/>
            <person name="Burkitt-Gray L."/>
            <person name="Ray D.A."/>
            <person name="Sullivan K.A.M."/>
            <person name="Roscito J.G."/>
            <person name="Kirilenko B.M."/>
            <person name="Davalos L.M."/>
            <person name="Corthals A.P."/>
            <person name="Power M.L."/>
            <person name="Jones G."/>
            <person name="Ransome R.D."/>
            <person name="Dechmann D.K.N."/>
            <person name="Locatelli A.G."/>
            <person name="Puechmaille S.J."/>
            <person name="Fedrigo O."/>
            <person name="Jarvis E.D."/>
            <person name="Hiller M."/>
            <person name="Vernes S.C."/>
            <person name="Myers E.W."/>
            <person name="Teeling E.C."/>
        </authorList>
    </citation>
    <scope>NUCLEOTIDE SEQUENCE [LARGE SCALE GENOMIC DNA]</scope>
    <source>
        <strain evidence="1">MMolMol1</strain>
        <tissue evidence="1">Muscle</tissue>
    </source>
</reference>
<dbReference type="AlphaFoldDB" id="A0A7J8DBQ0"/>
<name>A0A7J8DBQ0_MOLMO</name>
<accession>A0A7J8DBQ0</accession>
<dbReference type="EMBL" id="JACASF010000018">
    <property type="protein sequence ID" value="KAF6420644.1"/>
    <property type="molecule type" value="Genomic_DNA"/>
</dbReference>
<evidence type="ECO:0000313" key="1">
    <source>
        <dbReference type="EMBL" id="KAF6420644.1"/>
    </source>
</evidence>
<dbReference type="Proteomes" id="UP000550707">
    <property type="component" value="Unassembled WGS sequence"/>
</dbReference>
<proteinExistence type="predicted"/>
<protein>
    <submittedName>
        <fullName evidence="1">Uncharacterized protein</fullName>
    </submittedName>
</protein>